<dbReference type="Proteomes" id="UP000199307">
    <property type="component" value="Unassembled WGS sequence"/>
</dbReference>
<name>A0ABY0M1D0_9FLAO</name>
<comment type="caution">
    <text evidence="1">The sequence shown here is derived from an EMBL/GenBank/DDBJ whole genome shotgun (WGS) entry which is preliminary data.</text>
</comment>
<accession>A0ABY0M1D0</accession>
<protein>
    <submittedName>
        <fullName evidence="1">Uncharacterized protein</fullName>
    </submittedName>
</protein>
<organism evidence="1 2">
    <name type="scientific">Flavobacterium anhuiense</name>
    <dbReference type="NCBI Taxonomy" id="459526"/>
    <lineage>
        <taxon>Bacteria</taxon>
        <taxon>Pseudomonadati</taxon>
        <taxon>Bacteroidota</taxon>
        <taxon>Flavobacteriia</taxon>
        <taxon>Flavobacteriales</taxon>
        <taxon>Flavobacteriaceae</taxon>
        <taxon>Flavobacterium</taxon>
    </lineage>
</organism>
<dbReference type="PROSITE" id="PS51257">
    <property type="entry name" value="PROKAR_LIPOPROTEIN"/>
    <property type="match status" value="1"/>
</dbReference>
<dbReference type="RefSeq" id="WP_139159218.1">
    <property type="nucleotide sequence ID" value="NZ_FMVC01000007.1"/>
</dbReference>
<sequence length="338" mass="38846">MEKIRVITFIMLMQSCFMKAQLSFEDRMFIFFNGQSEKISKENLSEVYDAIYDMALEFNAVNKSKYETESLKENKIYNKTLLFEAINEKGLLLLKQNAKLELEKDSLQNFIALKSSMPIYREEADALNSVCISIKENKLLGKNKSIVKINKNHIANFGTFRDYTTVNGAEKQQTYKTIEFKNSIDNKTEPLSGSVLYEVKILTDYPSIKLGRTDFGKSFVLNNKNITLINAVNNLIIIEGIAIGENFDIAAINLDKNQNAIKSPSTGKYPIYKDLYELYNKNPNLTKEQLKKELPLEKLQKMKDSGYYYALVNDFPFKNSFVLFSRAYGIAKDIELKL</sequence>
<evidence type="ECO:0000313" key="1">
    <source>
        <dbReference type="EMBL" id="SCY90447.1"/>
    </source>
</evidence>
<evidence type="ECO:0000313" key="2">
    <source>
        <dbReference type="Proteomes" id="UP000199307"/>
    </source>
</evidence>
<keyword evidence="2" id="KW-1185">Reference proteome</keyword>
<proteinExistence type="predicted"/>
<dbReference type="EMBL" id="FMVC01000007">
    <property type="protein sequence ID" value="SCY90447.1"/>
    <property type="molecule type" value="Genomic_DNA"/>
</dbReference>
<reference evidence="1 2" key="1">
    <citation type="submission" date="2016-10" db="EMBL/GenBank/DDBJ databases">
        <authorList>
            <person name="Varghese N."/>
            <person name="Submissions S."/>
        </authorList>
    </citation>
    <scope>NUCLEOTIDE SEQUENCE [LARGE SCALE GENOMIC DNA]</scope>
    <source>
        <strain evidence="1 2">CGMCC 1.6859</strain>
    </source>
</reference>
<gene>
    <name evidence="1" type="ORF">SAMN02927916_3935</name>
</gene>